<name>A0AAD4Q1D2_9EURO</name>
<dbReference type="SUPFAM" id="SSF50447">
    <property type="entry name" value="Translation proteins"/>
    <property type="match status" value="1"/>
</dbReference>
<dbReference type="GO" id="GO:0006364">
    <property type="term" value="P:rRNA processing"/>
    <property type="evidence" value="ECO:0007669"/>
    <property type="project" value="UniProtKB-KW"/>
</dbReference>
<feature type="compositionally biased region" description="Basic and acidic residues" evidence="10">
    <location>
        <begin position="1"/>
        <end position="12"/>
    </location>
</feature>
<comment type="subcellular location">
    <subcellularLocation>
        <location evidence="1">Nucleus</location>
    </subcellularLocation>
</comment>
<feature type="compositionally biased region" description="Low complexity" evidence="10">
    <location>
        <begin position="163"/>
        <end position="176"/>
    </location>
</feature>
<proteinExistence type="inferred from homology"/>
<evidence type="ECO:0000256" key="5">
    <source>
        <dbReference type="ARBA" id="ARBA00022552"/>
    </source>
</evidence>
<comment type="caution">
    <text evidence="11">The sequence shown here is derived from an EMBL/GenBank/DDBJ whole genome shotgun (WGS) entry which is preliminary data.</text>
</comment>
<dbReference type="Pfam" id="PF04410">
    <property type="entry name" value="Gar1"/>
    <property type="match status" value="1"/>
</dbReference>
<keyword evidence="7" id="KW-0694">RNA-binding</keyword>
<keyword evidence="6" id="KW-0597">Phosphoprotein</keyword>
<keyword evidence="12" id="KW-1185">Reference proteome</keyword>
<feature type="region of interest" description="Disordered" evidence="10">
    <location>
        <begin position="609"/>
        <end position="628"/>
    </location>
</feature>
<feature type="region of interest" description="Disordered" evidence="10">
    <location>
        <begin position="1"/>
        <end position="188"/>
    </location>
</feature>
<evidence type="ECO:0000313" key="12">
    <source>
        <dbReference type="Proteomes" id="UP001201262"/>
    </source>
</evidence>
<organism evidence="11 12">
    <name type="scientific">Talaromyces proteolyticus</name>
    <dbReference type="NCBI Taxonomy" id="1131652"/>
    <lineage>
        <taxon>Eukaryota</taxon>
        <taxon>Fungi</taxon>
        <taxon>Dikarya</taxon>
        <taxon>Ascomycota</taxon>
        <taxon>Pezizomycotina</taxon>
        <taxon>Eurotiomycetes</taxon>
        <taxon>Eurotiomycetidae</taxon>
        <taxon>Eurotiales</taxon>
        <taxon>Trichocomaceae</taxon>
        <taxon>Talaromyces</taxon>
        <taxon>Talaromyces sect. Bacilispori</taxon>
    </lineage>
</organism>
<reference evidence="11" key="1">
    <citation type="submission" date="2021-12" db="EMBL/GenBank/DDBJ databases">
        <title>Convergent genome expansion in fungi linked to evolution of root-endophyte symbiosis.</title>
        <authorList>
            <consortium name="DOE Joint Genome Institute"/>
            <person name="Ke Y.-H."/>
            <person name="Bonito G."/>
            <person name="Liao H.-L."/>
            <person name="Looney B."/>
            <person name="Rojas-Flechas A."/>
            <person name="Nash J."/>
            <person name="Hameed K."/>
            <person name="Schadt C."/>
            <person name="Martin F."/>
            <person name="Crous P.W."/>
            <person name="Miettinen O."/>
            <person name="Magnuson J.K."/>
            <person name="Labbe J."/>
            <person name="Jacobson D."/>
            <person name="Doktycz M.J."/>
            <person name="Veneault-Fourrey C."/>
            <person name="Kuo A."/>
            <person name="Mondo S."/>
            <person name="Calhoun S."/>
            <person name="Riley R."/>
            <person name="Ohm R."/>
            <person name="LaButti K."/>
            <person name="Andreopoulos B."/>
            <person name="Pangilinan J."/>
            <person name="Nolan M."/>
            <person name="Tritt A."/>
            <person name="Clum A."/>
            <person name="Lipzen A."/>
            <person name="Daum C."/>
            <person name="Barry K."/>
            <person name="Grigoriev I.V."/>
            <person name="Vilgalys R."/>
        </authorList>
    </citation>
    <scope>NUCLEOTIDE SEQUENCE</scope>
    <source>
        <strain evidence="11">PMI_201</strain>
    </source>
</reference>
<feature type="compositionally biased region" description="Polar residues" evidence="10">
    <location>
        <begin position="493"/>
        <end position="510"/>
    </location>
</feature>
<evidence type="ECO:0000256" key="1">
    <source>
        <dbReference type="ARBA" id="ARBA00004123"/>
    </source>
</evidence>
<feature type="compositionally biased region" description="Gly residues" evidence="10">
    <location>
        <begin position="470"/>
        <end position="480"/>
    </location>
</feature>
<dbReference type="GO" id="GO:0005732">
    <property type="term" value="C:sno(s)RNA-containing ribonucleoprotein complex"/>
    <property type="evidence" value="ECO:0007669"/>
    <property type="project" value="InterPro"/>
</dbReference>
<dbReference type="GeneID" id="70246162"/>
<dbReference type="Proteomes" id="UP001201262">
    <property type="component" value="Unassembled WGS sequence"/>
</dbReference>
<feature type="compositionally biased region" description="Polar residues" evidence="10">
    <location>
        <begin position="38"/>
        <end position="60"/>
    </location>
</feature>
<feature type="compositionally biased region" description="Low complexity" evidence="10">
    <location>
        <begin position="61"/>
        <end position="74"/>
    </location>
</feature>
<evidence type="ECO:0000256" key="10">
    <source>
        <dbReference type="SAM" id="MobiDB-lite"/>
    </source>
</evidence>
<comment type="similarity">
    <text evidence="2">Belongs to the NAF1 family.</text>
</comment>
<accession>A0AAD4Q1D2</accession>
<dbReference type="GO" id="GO:0003723">
    <property type="term" value="F:RNA binding"/>
    <property type="evidence" value="ECO:0007669"/>
    <property type="project" value="UniProtKB-KW"/>
</dbReference>
<dbReference type="InterPro" id="IPR007504">
    <property type="entry name" value="H/ACA_rnp_Gar1/Naf1"/>
</dbReference>
<dbReference type="GO" id="GO:0005634">
    <property type="term" value="C:nucleus"/>
    <property type="evidence" value="ECO:0007669"/>
    <property type="project" value="UniProtKB-SubCell"/>
</dbReference>
<feature type="compositionally biased region" description="Gly residues" evidence="10">
    <location>
        <begin position="614"/>
        <end position="628"/>
    </location>
</feature>
<dbReference type="PANTHER" id="PTHR31633:SF1">
    <property type="entry name" value="H_ACA RIBONUCLEOPROTEIN COMPLEX NON-CORE SUBUNIT NAF1"/>
    <property type="match status" value="1"/>
</dbReference>
<keyword evidence="5" id="KW-0698">rRNA processing</keyword>
<evidence type="ECO:0000256" key="8">
    <source>
        <dbReference type="ARBA" id="ARBA00023242"/>
    </source>
</evidence>
<feature type="compositionally biased region" description="Basic and acidic residues" evidence="10">
    <location>
        <begin position="145"/>
        <end position="160"/>
    </location>
</feature>
<feature type="region of interest" description="Disordered" evidence="10">
    <location>
        <begin position="205"/>
        <end position="231"/>
    </location>
</feature>
<evidence type="ECO:0000256" key="9">
    <source>
        <dbReference type="ARBA" id="ARBA00076743"/>
    </source>
</evidence>
<evidence type="ECO:0000256" key="2">
    <source>
        <dbReference type="ARBA" id="ARBA00009801"/>
    </source>
</evidence>
<feature type="compositionally biased region" description="Polar residues" evidence="10">
    <location>
        <begin position="13"/>
        <end position="26"/>
    </location>
</feature>
<evidence type="ECO:0000256" key="6">
    <source>
        <dbReference type="ARBA" id="ARBA00022553"/>
    </source>
</evidence>
<dbReference type="RefSeq" id="XP_046073058.1">
    <property type="nucleotide sequence ID" value="XM_046215875.1"/>
</dbReference>
<feature type="compositionally biased region" description="Basic and acidic residues" evidence="10">
    <location>
        <begin position="428"/>
        <end position="437"/>
    </location>
</feature>
<feature type="compositionally biased region" description="Polar residues" evidence="10">
    <location>
        <begin position="128"/>
        <end position="137"/>
    </location>
</feature>
<dbReference type="Gene3D" id="2.40.10.230">
    <property type="entry name" value="Probable tRNA pseudouridine synthase domain"/>
    <property type="match status" value="1"/>
</dbReference>
<gene>
    <name evidence="11" type="ORF">BGW36DRAFT_376441</name>
</gene>
<dbReference type="GO" id="GO:0000493">
    <property type="term" value="P:box H/ACA snoRNP assembly"/>
    <property type="evidence" value="ECO:0007669"/>
    <property type="project" value="InterPro"/>
</dbReference>
<evidence type="ECO:0000313" key="11">
    <source>
        <dbReference type="EMBL" id="KAH8698594.1"/>
    </source>
</evidence>
<feature type="compositionally biased region" description="Polar residues" evidence="10">
    <location>
        <begin position="78"/>
        <end position="89"/>
    </location>
</feature>
<sequence>MEDRPGTSKVPDEQQQSPTEPSSTLAIPTPAAVDTGSDFYNTPLTGQTPVYPAGSNSNDNSVAPSPSKPVSAIPGLSILNNSDQAQQHETNTETEAAPPNGDQVMENVPDVNDMLEPISSAAEPSHLEGQNGNNETGNMMEIEGTENRQTETIEKEHPEWEVDSSPYESSTDSSTDSSDDSDDEDDEDYPILSAEETARILMQAEGGSDDEGEGKPGAGNQIRSAHEEREEVAPIPDITVSPDMKIVMLGHVETIVENIVLIKASLFNEIQVLEPNSLLCLHDRTVIGVVADTFGRVEEPLYTIRFADPEKIKEFDLTPATPVYYVEGHSTYVFTQTLKNMKGSDASNFHDEEVGEDEIEFSDDEAEAEYKRRLKQKKRERREGQADRGGFGGKGRKDLPGPSRLRQSELNYDDEDRATEDGYTPLARPKDYHEMMGHQEAPVEGPQSFRGRGNFRGRGRGARGFDRGSGRGGRGRGGWDSSGRGYRLDSSRESSSTLQPNFSPQPSGSSAFQYPQHPYAQQFQQAPQNPAFGQILPQAMPQYPFQMPSLQQNPFPQFGLGAHINPTFFANLQQQLQQGASTTATQAQSADNQAAFSQIQASLDILQQLSRNGNGNGNDDGSGGNPSR</sequence>
<feature type="region of interest" description="Disordered" evidence="10">
    <location>
        <begin position="373"/>
        <end position="514"/>
    </location>
</feature>
<dbReference type="PANTHER" id="PTHR31633">
    <property type="entry name" value="H/ACA RIBONUCLEOPROTEIN COMPLEX NON-CORE SUBUNIT NAF1"/>
    <property type="match status" value="1"/>
</dbReference>
<dbReference type="FunFam" id="2.40.10.230:FF:000002">
    <property type="entry name" value="H/ACA ribonucleoprotein complex non-core subunit NAF1"/>
    <property type="match status" value="1"/>
</dbReference>
<dbReference type="EMBL" id="JAJTJA010000005">
    <property type="protein sequence ID" value="KAH8698594.1"/>
    <property type="molecule type" value="Genomic_DNA"/>
</dbReference>
<dbReference type="InterPro" id="IPR009000">
    <property type="entry name" value="Transl_B-barrel_sf"/>
</dbReference>
<evidence type="ECO:0000256" key="7">
    <source>
        <dbReference type="ARBA" id="ARBA00022884"/>
    </source>
</evidence>
<evidence type="ECO:0000256" key="3">
    <source>
        <dbReference type="ARBA" id="ARBA00021438"/>
    </source>
</evidence>
<dbReference type="InterPro" id="IPR038664">
    <property type="entry name" value="Gar1/Naf1_Cbf5-bd_sf"/>
</dbReference>
<evidence type="ECO:0000256" key="4">
    <source>
        <dbReference type="ARBA" id="ARBA00022517"/>
    </source>
</evidence>
<keyword evidence="4" id="KW-0690">Ribosome biogenesis</keyword>
<feature type="compositionally biased region" description="Acidic residues" evidence="10">
    <location>
        <begin position="177"/>
        <end position="188"/>
    </location>
</feature>
<dbReference type="AlphaFoldDB" id="A0AAD4Q1D2"/>
<keyword evidence="8" id="KW-0539">Nucleus</keyword>
<protein>
    <recommendedName>
        <fullName evidence="3">H/ACA ribonucleoprotein complex non-core subunit NAF1</fullName>
    </recommendedName>
    <alternativeName>
        <fullName evidence="9">Nuclear assembly factor 1</fullName>
    </alternativeName>
</protein>
<dbReference type="InterPro" id="IPR040309">
    <property type="entry name" value="Naf1"/>
</dbReference>
<dbReference type="GO" id="GO:0001522">
    <property type="term" value="P:pseudouridine synthesis"/>
    <property type="evidence" value="ECO:0007669"/>
    <property type="project" value="InterPro"/>
</dbReference>